<reference evidence="1" key="1">
    <citation type="journal article" date="2021" name="Proc. Natl. Acad. Sci. U.S.A.">
        <title>A Catalog of Tens of Thousands of Viruses from Human Metagenomes Reveals Hidden Associations with Chronic Diseases.</title>
        <authorList>
            <person name="Tisza M.J."/>
            <person name="Buck C.B."/>
        </authorList>
    </citation>
    <scope>NUCLEOTIDE SEQUENCE</scope>
    <source>
        <strain evidence="1">Ct8mF2</strain>
    </source>
</reference>
<organism evidence="1">
    <name type="scientific">Podoviridae sp. ct8mF2</name>
    <dbReference type="NCBI Taxonomy" id="2825224"/>
    <lineage>
        <taxon>Viruses</taxon>
        <taxon>Duplodnaviria</taxon>
        <taxon>Heunggongvirae</taxon>
        <taxon>Uroviricota</taxon>
        <taxon>Caudoviricetes</taxon>
    </lineage>
</organism>
<protein>
    <submittedName>
        <fullName evidence="1">Uncharacterized protein</fullName>
    </submittedName>
</protein>
<sequence>MIYNEIIFIKQNPCYESLVTGVLFIMNNGF</sequence>
<evidence type="ECO:0000313" key="1">
    <source>
        <dbReference type="EMBL" id="DAE07730.1"/>
    </source>
</evidence>
<dbReference type="EMBL" id="BK015454">
    <property type="protein sequence ID" value="DAE07730.1"/>
    <property type="molecule type" value="Genomic_DNA"/>
</dbReference>
<proteinExistence type="predicted"/>
<accession>A0A8S5PLF4</accession>
<name>A0A8S5PLF4_9CAUD</name>